<dbReference type="EMBL" id="BARW01042234">
    <property type="protein sequence ID" value="GAJ21101.1"/>
    <property type="molecule type" value="Genomic_DNA"/>
</dbReference>
<sequence>FPILEGLGDLRYDYLIRDGKISITQRQPHSLY</sequence>
<comment type="caution">
    <text evidence="1">The sequence shown here is derived from an EMBL/GenBank/DDBJ whole genome shotgun (WGS) entry which is preliminary data.</text>
</comment>
<accession>X1VU66</accession>
<reference evidence="1" key="1">
    <citation type="journal article" date="2014" name="Front. Microbiol.">
        <title>High frequency of phylogenetically diverse reductive dehalogenase-homologous genes in deep subseafloor sedimentary metagenomes.</title>
        <authorList>
            <person name="Kawai M."/>
            <person name="Futagami T."/>
            <person name="Toyoda A."/>
            <person name="Takaki Y."/>
            <person name="Nishi S."/>
            <person name="Hori S."/>
            <person name="Arai W."/>
            <person name="Tsubouchi T."/>
            <person name="Morono Y."/>
            <person name="Uchiyama I."/>
            <person name="Ito T."/>
            <person name="Fujiyama A."/>
            <person name="Inagaki F."/>
            <person name="Takami H."/>
        </authorList>
    </citation>
    <scope>NUCLEOTIDE SEQUENCE</scope>
    <source>
        <strain evidence="1">Expedition CK06-06</strain>
    </source>
</reference>
<dbReference type="AlphaFoldDB" id="X1VU66"/>
<proteinExistence type="predicted"/>
<organism evidence="1">
    <name type="scientific">marine sediment metagenome</name>
    <dbReference type="NCBI Taxonomy" id="412755"/>
    <lineage>
        <taxon>unclassified sequences</taxon>
        <taxon>metagenomes</taxon>
        <taxon>ecological metagenomes</taxon>
    </lineage>
</organism>
<protein>
    <submittedName>
        <fullName evidence="1">Uncharacterized protein</fullName>
    </submittedName>
</protein>
<name>X1VU66_9ZZZZ</name>
<evidence type="ECO:0000313" key="1">
    <source>
        <dbReference type="EMBL" id="GAJ21101.1"/>
    </source>
</evidence>
<gene>
    <name evidence="1" type="ORF">S12H4_62729</name>
</gene>
<feature type="non-terminal residue" evidence="1">
    <location>
        <position position="1"/>
    </location>
</feature>